<dbReference type="Pfam" id="PF16148">
    <property type="entry name" value="DUF4856"/>
    <property type="match status" value="1"/>
</dbReference>
<gene>
    <name evidence="1" type="ORF">CPRI1469_LOCUS8639</name>
    <name evidence="2" type="ORF">CPRI1469_LOCUS8640</name>
</gene>
<name>A0A7S2X1H7_9CHLO</name>
<dbReference type="AlphaFoldDB" id="A0A7S2X1H7"/>
<dbReference type="EMBL" id="HBHL01013138">
    <property type="protein sequence ID" value="CAD9719774.1"/>
    <property type="molecule type" value="Transcribed_RNA"/>
</dbReference>
<organism evidence="2">
    <name type="scientific">Chloropicon primus</name>
    <dbReference type="NCBI Taxonomy" id="1764295"/>
    <lineage>
        <taxon>Eukaryota</taxon>
        <taxon>Viridiplantae</taxon>
        <taxon>Chlorophyta</taxon>
        <taxon>Chloropicophyceae</taxon>
        <taxon>Chloropicales</taxon>
        <taxon>Chloropicaceae</taxon>
        <taxon>Chloropicon</taxon>
    </lineage>
</organism>
<evidence type="ECO:0000313" key="2">
    <source>
        <dbReference type="EMBL" id="CAD9719774.1"/>
    </source>
</evidence>
<dbReference type="EMBL" id="HBHL01013137">
    <property type="protein sequence ID" value="CAD9719773.1"/>
    <property type="molecule type" value="Transcribed_RNA"/>
</dbReference>
<dbReference type="InterPro" id="IPR032331">
    <property type="entry name" value="DUF4856"/>
</dbReference>
<accession>A0A7S2X1H7</accession>
<sequence>MMGTKRRFSATAVAAAILGASLIPNLAFLAYAEKASYSFERDGASTVSFGGQTARLKMADELYDGMNSNESTADALLQQFQEGTGFADPSLDEAGKDGKNVAGKTASGCLNEENAAAKEKLADMIKDFANNVIPAWNTAAADGSPGVLSDNKRTINVNSKGWEVDQTFQKSLIGAFALDQIVNNYIDACKLDSGTKQDDNTNGVTAEGKPYTSMEHAWDEAFGYLYGQEEDATADLSTPSGSGTLLNKYLKKVSAGDVAPGISDDVFKAFVAGRQAIVDGDYAARDAQAKIIKVDLSKVIGAMVVNYLEAYLEEKADTPADAIHSLSEGYGFVFSLPFTNDGDGKPYFTQEEVDGILEKMDNFWTIKEEDVQAVIDQVNERFGFSAPAAEEEEAPASSDDGR</sequence>
<evidence type="ECO:0000313" key="1">
    <source>
        <dbReference type="EMBL" id="CAD9719773.1"/>
    </source>
</evidence>
<protein>
    <recommendedName>
        <fullName evidence="3">DUF4856 domain-containing protein</fullName>
    </recommendedName>
</protein>
<evidence type="ECO:0008006" key="3">
    <source>
        <dbReference type="Google" id="ProtNLM"/>
    </source>
</evidence>
<proteinExistence type="predicted"/>
<reference evidence="2" key="1">
    <citation type="submission" date="2021-01" db="EMBL/GenBank/DDBJ databases">
        <authorList>
            <person name="Corre E."/>
            <person name="Pelletier E."/>
            <person name="Niang G."/>
            <person name="Scheremetjew M."/>
            <person name="Finn R."/>
            <person name="Kale V."/>
            <person name="Holt S."/>
            <person name="Cochrane G."/>
            <person name="Meng A."/>
            <person name="Brown T."/>
            <person name="Cohen L."/>
        </authorList>
    </citation>
    <scope>NUCLEOTIDE SEQUENCE</scope>
    <source>
        <strain evidence="2">CCMP1205</strain>
    </source>
</reference>